<dbReference type="GO" id="GO:0008017">
    <property type="term" value="F:microtubule binding"/>
    <property type="evidence" value="ECO:0007669"/>
    <property type="project" value="TreeGrafter"/>
</dbReference>
<feature type="compositionally biased region" description="Basic and acidic residues" evidence="1">
    <location>
        <begin position="294"/>
        <end position="304"/>
    </location>
</feature>
<reference evidence="2" key="1">
    <citation type="submission" date="2021-02" db="EMBL/GenBank/DDBJ databases">
        <authorList>
            <person name="Nowell W R."/>
        </authorList>
    </citation>
    <scope>NUCLEOTIDE SEQUENCE</scope>
    <source>
        <strain evidence="2">Ploen Becks lab</strain>
    </source>
</reference>
<protein>
    <recommendedName>
        <fullName evidence="4">Microtubule-associated protein 9</fullName>
    </recommendedName>
</protein>
<feature type="compositionally biased region" description="Polar residues" evidence="1">
    <location>
        <begin position="458"/>
        <end position="469"/>
    </location>
</feature>
<dbReference type="Proteomes" id="UP000663879">
    <property type="component" value="Unassembled WGS sequence"/>
</dbReference>
<feature type="compositionally biased region" description="Polar residues" evidence="1">
    <location>
        <begin position="134"/>
        <end position="146"/>
    </location>
</feature>
<keyword evidence="3" id="KW-1185">Reference proteome</keyword>
<name>A0A814BSS8_9BILA</name>
<sequence>MNNKQLNKEFTQKILGKKFQSKSGFTDSEEEDESSKSLKSPKSGRSSVSARSLLSARSPREDKFTTNKKIDSSRRYSPEKSDNDADSPRRMSRFSKEKSLSPKSPRSTDDSPLKYPRIGHRRSGSRDEEDIFNRSKQMTPRSPHSTISDRDDFEGIDMMRTMKKPLQNDAFSKTIRRNEEIDFDARKNRMGTPTKMDTKYQRFQTGMDAKINFNQRKMQHTLDNDLKEEEFSRSGKTTPSRSESRFVNHDDDDEDDLSRRSRSNSPRYMHSKTDSPKSQIRNRSPLDSLDVDESSSKRDYDKHVNAFNHLMNPKTISKSDSSESKSDKLERKQSLMMTKDEKDPEVKETIEDRKITEKLQKEREQKRLLRETRTKNMTESSKKIENAIEEVENTMQDSLRLNNLKDLTNELKYPTKPTLDDILKNERLSRSKSKTERDHSRTRTLSSSSRIDRPLSSKYSNVKPKTQTRLQIQSARDLNSSKQDIMNDSASLRENIYTEWYIKKMQDAQQKLKEAKLVQKDHEEKKAQELIEKLQKSKLIFKMWNEKKEEDWKEKRKAVKSSVKTEKEIEEEKKEKRKEAEIAFREWERKKKEDEREKKEEKLAKERKIEKEKRSSAKRPPKPPVPYETWAKKKEEEIKERLNSKKEEERLKHLEEMEKKKKKEIAKKSFYEWLDKKDQDDFSKSKSLSASMSSLPPFYPTSRIIPFGR</sequence>
<feature type="compositionally biased region" description="Low complexity" evidence="1">
    <location>
        <begin position="37"/>
        <end position="57"/>
    </location>
</feature>
<gene>
    <name evidence="2" type="ORF">OXX778_LOCUS12901</name>
</gene>
<dbReference type="EMBL" id="CAJNOC010002403">
    <property type="protein sequence ID" value="CAF0930911.1"/>
    <property type="molecule type" value="Genomic_DNA"/>
</dbReference>
<dbReference type="GO" id="GO:0090307">
    <property type="term" value="P:mitotic spindle assembly"/>
    <property type="evidence" value="ECO:0007669"/>
    <property type="project" value="TreeGrafter"/>
</dbReference>
<evidence type="ECO:0000313" key="3">
    <source>
        <dbReference type="Proteomes" id="UP000663879"/>
    </source>
</evidence>
<evidence type="ECO:0000313" key="2">
    <source>
        <dbReference type="EMBL" id="CAF0930911.1"/>
    </source>
</evidence>
<dbReference type="GO" id="GO:0000281">
    <property type="term" value="P:mitotic cytokinesis"/>
    <property type="evidence" value="ECO:0007669"/>
    <property type="project" value="InterPro"/>
</dbReference>
<feature type="compositionally biased region" description="Basic and acidic residues" evidence="1">
    <location>
        <begin position="320"/>
        <end position="381"/>
    </location>
</feature>
<evidence type="ECO:0008006" key="4">
    <source>
        <dbReference type="Google" id="ProtNLM"/>
    </source>
</evidence>
<accession>A0A814BSS8</accession>
<dbReference type="OrthoDB" id="10587623at2759"/>
<evidence type="ECO:0000256" key="1">
    <source>
        <dbReference type="SAM" id="MobiDB-lite"/>
    </source>
</evidence>
<feature type="region of interest" description="Disordered" evidence="1">
    <location>
        <begin position="213"/>
        <end position="381"/>
    </location>
</feature>
<feature type="region of interest" description="Disordered" evidence="1">
    <location>
        <begin position="1"/>
        <end position="153"/>
    </location>
</feature>
<feature type="compositionally biased region" description="Basic and acidic residues" evidence="1">
    <location>
        <begin position="58"/>
        <end position="112"/>
    </location>
</feature>
<dbReference type="PANTHER" id="PTHR14739:SF9">
    <property type="entry name" value="MICROTUBULE-ASSOCIATED PROTEIN 9"/>
    <property type="match status" value="1"/>
</dbReference>
<feature type="compositionally biased region" description="Basic and acidic residues" evidence="1">
    <location>
        <begin position="563"/>
        <end position="615"/>
    </location>
</feature>
<dbReference type="GO" id="GO:1902412">
    <property type="term" value="P:regulation of mitotic cytokinesis"/>
    <property type="evidence" value="ECO:0007669"/>
    <property type="project" value="TreeGrafter"/>
</dbReference>
<dbReference type="AlphaFoldDB" id="A0A814BSS8"/>
<feature type="compositionally biased region" description="Basic and acidic residues" evidence="1">
    <location>
        <begin position="1"/>
        <end position="11"/>
    </location>
</feature>
<comment type="caution">
    <text evidence="2">The sequence shown here is derived from an EMBL/GenBank/DDBJ whole genome shotgun (WGS) entry which is preliminary data.</text>
</comment>
<proteinExistence type="predicted"/>
<feature type="region of interest" description="Disordered" evidence="1">
    <location>
        <begin position="548"/>
        <end position="633"/>
    </location>
</feature>
<dbReference type="PANTHER" id="PTHR14739">
    <property type="entry name" value="MICROTUBULE-ASSOCIATED PROTEIN 9"/>
    <property type="match status" value="1"/>
</dbReference>
<dbReference type="InterPro" id="IPR026106">
    <property type="entry name" value="MAP9"/>
</dbReference>
<dbReference type="GO" id="GO:0000235">
    <property type="term" value="C:astral microtubule"/>
    <property type="evidence" value="ECO:0007669"/>
    <property type="project" value="TreeGrafter"/>
</dbReference>
<organism evidence="2 3">
    <name type="scientific">Brachionus calyciflorus</name>
    <dbReference type="NCBI Taxonomy" id="104777"/>
    <lineage>
        <taxon>Eukaryota</taxon>
        <taxon>Metazoa</taxon>
        <taxon>Spiralia</taxon>
        <taxon>Gnathifera</taxon>
        <taxon>Rotifera</taxon>
        <taxon>Eurotatoria</taxon>
        <taxon>Monogononta</taxon>
        <taxon>Pseudotrocha</taxon>
        <taxon>Ploima</taxon>
        <taxon>Brachionidae</taxon>
        <taxon>Brachionus</taxon>
    </lineage>
</organism>
<feature type="compositionally biased region" description="Basic and acidic residues" evidence="1">
    <location>
        <begin position="422"/>
        <end position="441"/>
    </location>
</feature>
<feature type="compositionally biased region" description="Basic and acidic residues" evidence="1">
    <location>
        <begin position="220"/>
        <end position="233"/>
    </location>
</feature>
<feature type="region of interest" description="Disordered" evidence="1">
    <location>
        <begin position="422"/>
        <end position="469"/>
    </location>
</feature>